<proteinExistence type="predicted"/>
<name>A0A7Z0JB92_9ACTN</name>
<dbReference type="RefSeq" id="WP_281390147.1">
    <property type="nucleotide sequence ID" value="NZ_JACCFS010000001.1"/>
</dbReference>
<dbReference type="AlphaFoldDB" id="A0A7Z0JB92"/>
<accession>A0A7Z0JB92</accession>
<evidence type="ECO:0000313" key="1">
    <source>
        <dbReference type="EMBL" id="NYJ35986.1"/>
    </source>
</evidence>
<sequence>MHFALLFALEFEGAAGQDLEGTLDATLKPLMAPFRENLEFPP</sequence>
<protein>
    <submittedName>
        <fullName evidence="1">Uncharacterized protein</fullName>
    </submittedName>
</protein>
<evidence type="ECO:0000313" key="2">
    <source>
        <dbReference type="Proteomes" id="UP000572051"/>
    </source>
</evidence>
<dbReference type="EMBL" id="JACCFS010000001">
    <property type="protein sequence ID" value="NYJ35986.1"/>
    <property type="molecule type" value="Genomic_DNA"/>
</dbReference>
<keyword evidence="2" id="KW-1185">Reference proteome</keyword>
<gene>
    <name evidence="1" type="ORF">HNR10_003867</name>
</gene>
<comment type="caution">
    <text evidence="1">The sequence shown here is derived from an EMBL/GenBank/DDBJ whole genome shotgun (WGS) entry which is preliminary data.</text>
</comment>
<organism evidence="1 2">
    <name type="scientific">Nocardiopsis aegyptia</name>
    <dbReference type="NCBI Taxonomy" id="220378"/>
    <lineage>
        <taxon>Bacteria</taxon>
        <taxon>Bacillati</taxon>
        <taxon>Actinomycetota</taxon>
        <taxon>Actinomycetes</taxon>
        <taxon>Streptosporangiales</taxon>
        <taxon>Nocardiopsidaceae</taxon>
        <taxon>Nocardiopsis</taxon>
    </lineage>
</organism>
<dbReference type="Proteomes" id="UP000572051">
    <property type="component" value="Unassembled WGS sequence"/>
</dbReference>
<reference evidence="1 2" key="1">
    <citation type="submission" date="2020-07" db="EMBL/GenBank/DDBJ databases">
        <title>Sequencing the genomes of 1000 actinobacteria strains.</title>
        <authorList>
            <person name="Klenk H.-P."/>
        </authorList>
    </citation>
    <scope>NUCLEOTIDE SEQUENCE [LARGE SCALE GENOMIC DNA]</scope>
    <source>
        <strain evidence="1 2">DSM 44442</strain>
    </source>
</reference>